<keyword evidence="3" id="KW-0540">Nuclease</keyword>
<keyword evidence="3" id="KW-0378">Hydrolase</keyword>
<proteinExistence type="predicted"/>
<feature type="domain" description="AbiEi antitoxin N-terminal" evidence="2">
    <location>
        <begin position="11"/>
        <end position="52"/>
    </location>
</feature>
<dbReference type="Proteomes" id="UP000183750">
    <property type="component" value="Unassembled WGS sequence"/>
</dbReference>
<dbReference type="EMBL" id="FNSQ01000005">
    <property type="protein sequence ID" value="SEB52103.1"/>
    <property type="molecule type" value="Genomic_DNA"/>
</dbReference>
<gene>
    <name evidence="3" type="ORF">SAMN04489807_1163</name>
</gene>
<dbReference type="InterPro" id="IPR025159">
    <property type="entry name" value="AbiEi_N"/>
</dbReference>
<evidence type="ECO:0000259" key="2">
    <source>
        <dbReference type="Pfam" id="PF13338"/>
    </source>
</evidence>
<accession>A0A1H4K114</accession>
<name>A0A1H4K114_9MICO</name>
<protein>
    <submittedName>
        <fullName evidence="3">Very-short-patch-repair endonuclease</fullName>
    </submittedName>
</protein>
<dbReference type="Gene3D" id="3.40.960.10">
    <property type="entry name" value="VSR Endonuclease"/>
    <property type="match status" value="1"/>
</dbReference>
<feature type="domain" description="DUF559" evidence="1">
    <location>
        <begin position="188"/>
        <end position="273"/>
    </location>
</feature>
<dbReference type="RefSeq" id="WP_167347457.1">
    <property type="nucleotide sequence ID" value="NZ_FNSQ01000005.1"/>
</dbReference>
<evidence type="ECO:0000313" key="3">
    <source>
        <dbReference type="EMBL" id="SEB52103.1"/>
    </source>
</evidence>
<sequence length="279" mass="30496">MSFRRADVALRSVGRMARTRELMRLGVTDSELARAVRAGAIIRPRQGVYALPDASPDLVHAAEHGGTIGCCAAGVLYGLWILRAPKTAHVWMGAAGTHRGSCTSCRIHWDAGTVSVGVLPPIANVLLQIAQCADEDTFFAALESALRKSLLRARDILWLTRHLPVQLRWLVAFARADADSGLESLIRLRLHRLGIDVRTQVHIAGVGEVDFVIGARLIVEADGRANHDGDDMRAKDLQRDAVAAAQGYQTLRFTYAMIVRDWEMVVEAIVGALAHDLRD</sequence>
<dbReference type="GO" id="GO:0004519">
    <property type="term" value="F:endonuclease activity"/>
    <property type="evidence" value="ECO:0007669"/>
    <property type="project" value="UniProtKB-KW"/>
</dbReference>
<dbReference type="InterPro" id="IPR011335">
    <property type="entry name" value="Restrct_endonuc-II-like"/>
</dbReference>
<dbReference type="Pfam" id="PF04480">
    <property type="entry name" value="DUF559"/>
    <property type="match status" value="1"/>
</dbReference>
<keyword evidence="4" id="KW-1185">Reference proteome</keyword>
<reference evidence="4" key="1">
    <citation type="submission" date="2016-10" db="EMBL/GenBank/DDBJ databases">
        <authorList>
            <person name="Varghese N."/>
            <person name="Submissions S."/>
        </authorList>
    </citation>
    <scope>NUCLEOTIDE SEQUENCE [LARGE SCALE GENOMIC DNA]</scope>
    <source>
        <strain evidence="4">DSM 16089</strain>
    </source>
</reference>
<evidence type="ECO:0000259" key="1">
    <source>
        <dbReference type="Pfam" id="PF04480"/>
    </source>
</evidence>
<dbReference type="Pfam" id="PF13338">
    <property type="entry name" value="AbiEi_4"/>
    <property type="match status" value="1"/>
</dbReference>
<dbReference type="AlphaFoldDB" id="A0A1H4K114"/>
<keyword evidence="3" id="KW-0255">Endonuclease</keyword>
<evidence type="ECO:0000313" key="4">
    <source>
        <dbReference type="Proteomes" id="UP000183750"/>
    </source>
</evidence>
<dbReference type="SUPFAM" id="SSF52980">
    <property type="entry name" value="Restriction endonuclease-like"/>
    <property type="match status" value="1"/>
</dbReference>
<organism evidence="3 4">
    <name type="scientific">Microbacterium hydrocarbonoxydans</name>
    <dbReference type="NCBI Taxonomy" id="273678"/>
    <lineage>
        <taxon>Bacteria</taxon>
        <taxon>Bacillati</taxon>
        <taxon>Actinomycetota</taxon>
        <taxon>Actinomycetes</taxon>
        <taxon>Micrococcales</taxon>
        <taxon>Microbacteriaceae</taxon>
        <taxon>Microbacterium</taxon>
    </lineage>
</organism>
<dbReference type="InterPro" id="IPR007569">
    <property type="entry name" value="DUF559"/>
</dbReference>